<dbReference type="OMA" id="EMNDPVK"/>
<keyword evidence="1" id="KW-0472">Membrane</keyword>
<dbReference type="OrthoDB" id="5849546at2759"/>
<dbReference type="Proteomes" id="UP000095285">
    <property type="component" value="Unassembled WGS sequence"/>
</dbReference>
<keyword evidence="3" id="KW-1185">Reference proteome</keyword>
<feature type="transmembrane region" description="Helical" evidence="1">
    <location>
        <begin position="196"/>
        <end position="213"/>
    </location>
</feature>
<organism evidence="3 4">
    <name type="scientific">Loa loa</name>
    <name type="common">Eye worm</name>
    <name type="synonym">Filaria loa</name>
    <dbReference type="NCBI Taxonomy" id="7209"/>
    <lineage>
        <taxon>Eukaryota</taxon>
        <taxon>Metazoa</taxon>
        <taxon>Ecdysozoa</taxon>
        <taxon>Nematoda</taxon>
        <taxon>Chromadorea</taxon>
        <taxon>Rhabditida</taxon>
        <taxon>Spirurina</taxon>
        <taxon>Spiruromorpha</taxon>
        <taxon>Filarioidea</taxon>
        <taxon>Onchocercidae</taxon>
        <taxon>Loa</taxon>
    </lineage>
</organism>
<evidence type="ECO:0000313" key="3">
    <source>
        <dbReference type="Proteomes" id="UP000095285"/>
    </source>
</evidence>
<gene>
    <name evidence="2 4" type="ORF">LOAG_12068</name>
</gene>
<dbReference type="AlphaFoldDB" id="A0A1I7W5W5"/>
<dbReference type="EMBL" id="JH712232">
    <property type="protein sequence ID" value="EFO16438.1"/>
    <property type="molecule type" value="Genomic_DNA"/>
</dbReference>
<dbReference type="GeneID" id="9949528"/>
<keyword evidence="1" id="KW-1133">Transmembrane helix</keyword>
<dbReference type="KEGG" id="loa:LOAG_12068"/>
<dbReference type="WBParaSite" id="EN70_9965">
    <property type="protein sequence ID" value="EN70_9965"/>
    <property type="gene ID" value="EN70_9965"/>
</dbReference>
<reference evidence="2 3" key="1">
    <citation type="submission" date="2012-04" db="EMBL/GenBank/DDBJ databases">
        <title>The Genome Sequence of Loa loa.</title>
        <authorList>
            <consortium name="The Broad Institute Genome Sequencing Platform"/>
            <consortium name="Broad Institute Genome Sequencing Center for Infectious Disease"/>
            <person name="Nutman T.B."/>
            <person name="Fink D.L."/>
            <person name="Russ C."/>
            <person name="Young S."/>
            <person name="Zeng Q."/>
            <person name="Gargeya S."/>
            <person name="Alvarado L."/>
            <person name="Berlin A."/>
            <person name="Chapman S.B."/>
            <person name="Chen Z."/>
            <person name="Freedman E."/>
            <person name="Gellesch M."/>
            <person name="Goldberg J."/>
            <person name="Griggs A."/>
            <person name="Gujja S."/>
            <person name="Heilman E.R."/>
            <person name="Heiman D."/>
            <person name="Howarth C."/>
            <person name="Mehta T."/>
            <person name="Neiman D."/>
            <person name="Pearson M."/>
            <person name="Roberts A."/>
            <person name="Saif S."/>
            <person name="Shea T."/>
            <person name="Shenoy N."/>
            <person name="Sisk P."/>
            <person name="Stolte C."/>
            <person name="Sykes S."/>
            <person name="White J."/>
            <person name="Yandava C."/>
            <person name="Haas B."/>
            <person name="Henn M.R."/>
            <person name="Nusbaum C."/>
            <person name="Birren B."/>
        </authorList>
    </citation>
    <scope>NUCLEOTIDE SEQUENCE [LARGE SCALE GENOMIC DNA]</scope>
</reference>
<accession>A0A1S0TN25</accession>
<evidence type="ECO:0000313" key="2">
    <source>
        <dbReference type="EMBL" id="EFO16438.1"/>
    </source>
</evidence>
<proteinExistence type="predicted"/>
<evidence type="ECO:0000256" key="1">
    <source>
        <dbReference type="SAM" id="Phobius"/>
    </source>
</evidence>
<name>A0A1I7W5W5_LOALO</name>
<dbReference type="RefSeq" id="XP_003147630.1">
    <property type="nucleotide sequence ID" value="XM_003147582.1"/>
</dbReference>
<evidence type="ECO:0000313" key="4">
    <source>
        <dbReference type="WBParaSite" id="EN70_9965"/>
    </source>
</evidence>
<accession>A0A1I7W5W5</accession>
<keyword evidence="1" id="KW-0812">Transmembrane</keyword>
<protein>
    <submittedName>
        <fullName evidence="4">Transmembrane protein</fullName>
    </submittedName>
</protein>
<reference evidence="4" key="2">
    <citation type="submission" date="2016-11" db="UniProtKB">
        <authorList>
            <consortium name="WormBaseParasite"/>
        </authorList>
    </citation>
    <scope>IDENTIFICATION</scope>
</reference>
<dbReference type="CTD" id="9949528"/>
<sequence>MEIDSGDMDSILEAELSEDGSMHVKPAITHVINVPWLSHNLVPFTRTTNLPLTARNGSESFPDQDNETKSMEIPVTSDNLESITSSESKAKFQAIHTITNNSDEFPDKIEATTICCFNFDITEKIAILQSKSNQDVEVETFQSIAMAKSSKPEFESEAKSVSGNLGQTNHSVEIIALIKLTKQKERNNEKSKAAKTNLSIISVSIACLIVFVFY</sequence>